<dbReference type="SUPFAM" id="SSF46785">
    <property type="entry name" value="Winged helix' DNA-binding domain"/>
    <property type="match status" value="1"/>
</dbReference>
<dbReference type="InterPro" id="IPR036390">
    <property type="entry name" value="WH_DNA-bd_sf"/>
</dbReference>
<keyword evidence="2" id="KW-0238">DNA-binding</keyword>
<evidence type="ECO:0000313" key="5">
    <source>
        <dbReference type="EMBL" id="SFW55416.1"/>
    </source>
</evidence>
<dbReference type="STRING" id="1150368.SAMN02927921_02313"/>
<dbReference type="PANTHER" id="PTHR33204">
    <property type="entry name" value="TRANSCRIPTIONAL REGULATOR, MARR FAMILY"/>
    <property type="match status" value="1"/>
</dbReference>
<keyword evidence="6" id="KW-1185">Reference proteome</keyword>
<gene>
    <name evidence="5" type="ORF">SAMN02927921_02313</name>
</gene>
<dbReference type="Pfam" id="PF01638">
    <property type="entry name" value="HxlR"/>
    <property type="match status" value="1"/>
</dbReference>
<accession>A0A1K1Q686</accession>
<keyword evidence="1" id="KW-0805">Transcription regulation</keyword>
<protein>
    <submittedName>
        <fullName evidence="5">Transcriptional regulator, HxlR family</fullName>
    </submittedName>
</protein>
<dbReference type="AlphaFoldDB" id="A0A1K1Q686"/>
<name>A0A1K1Q686_9FLAO</name>
<evidence type="ECO:0000256" key="1">
    <source>
        <dbReference type="ARBA" id="ARBA00023015"/>
    </source>
</evidence>
<reference evidence="5 6" key="1">
    <citation type="submission" date="2016-11" db="EMBL/GenBank/DDBJ databases">
        <authorList>
            <person name="Jaros S."/>
            <person name="Januszkiewicz K."/>
            <person name="Wedrychowicz H."/>
        </authorList>
    </citation>
    <scope>NUCLEOTIDE SEQUENCE [LARGE SCALE GENOMIC DNA]</scope>
    <source>
        <strain evidence="5 6">CGMCC 1.12145</strain>
    </source>
</reference>
<evidence type="ECO:0000313" key="6">
    <source>
        <dbReference type="Proteomes" id="UP000182248"/>
    </source>
</evidence>
<dbReference type="PANTHER" id="PTHR33204:SF18">
    <property type="entry name" value="TRANSCRIPTIONAL REGULATORY PROTEIN"/>
    <property type="match status" value="1"/>
</dbReference>
<organism evidence="5 6">
    <name type="scientific">Sinomicrobium oceani</name>
    <dbReference type="NCBI Taxonomy" id="1150368"/>
    <lineage>
        <taxon>Bacteria</taxon>
        <taxon>Pseudomonadati</taxon>
        <taxon>Bacteroidota</taxon>
        <taxon>Flavobacteriia</taxon>
        <taxon>Flavobacteriales</taxon>
        <taxon>Flavobacteriaceae</taxon>
        <taxon>Sinomicrobium</taxon>
    </lineage>
</organism>
<dbReference type="InterPro" id="IPR036388">
    <property type="entry name" value="WH-like_DNA-bd_sf"/>
</dbReference>
<dbReference type="GO" id="GO:0003677">
    <property type="term" value="F:DNA binding"/>
    <property type="evidence" value="ECO:0007669"/>
    <property type="project" value="UniProtKB-KW"/>
</dbReference>
<evidence type="ECO:0000259" key="4">
    <source>
        <dbReference type="PROSITE" id="PS51118"/>
    </source>
</evidence>
<evidence type="ECO:0000256" key="3">
    <source>
        <dbReference type="ARBA" id="ARBA00023163"/>
    </source>
</evidence>
<feature type="domain" description="HTH hxlR-type" evidence="4">
    <location>
        <begin position="17"/>
        <end position="129"/>
    </location>
</feature>
<proteinExistence type="predicted"/>
<keyword evidence="3" id="KW-0804">Transcription</keyword>
<sequence length="134" mass="15861">MFSNLQESKMEKKIKPCTENEEILKQRFLALRDTLDLLNGKWRFCILLNLHYYEKLRFKDFFEVSEGISPKVLSSELTTLEAHQLIRKKLEHTPTQDITYYILTEHAGEIWTVLNTLIEFGLSNRKEVIKSLLD</sequence>
<dbReference type="PROSITE" id="PS51118">
    <property type="entry name" value="HTH_HXLR"/>
    <property type="match status" value="1"/>
</dbReference>
<dbReference type="InterPro" id="IPR002577">
    <property type="entry name" value="HTH_HxlR"/>
</dbReference>
<evidence type="ECO:0000256" key="2">
    <source>
        <dbReference type="ARBA" id="ARBA00023125"/>
    </source>
</evidence>
<dbReference type="EMBL" id="FPJE01000011">
    <property type="protein sequence ID" value="SFW55416.1"/>
    <property type="molecule type" value="Genomic_DNA"/>
</dbReference>
<dbReference type="Proteomes" id="UP000182248">
    <property type="component" value="Unassembled WGS sequence"/>
</dbReference>
<dbReference type="Gene3D" id="1.10.10.10">
    <property type="entry name" value="Winged helix-like DNA-binding domain superfamily/Winged helix DNA-binding domain"/>
    <property type="match status" value="1"/>
</dbReference>